<accession>A0A8J3VQ63</accession>
<dbReference type="AlphaFoldDB" id="A0A8J3VQ63"/>
<feature type="transmembrane region" description="Helical" evidence="2">
    <location>
        <begin position="86"/>
        <end position="107"/>
    </location>
</feature>
<dbReference type="EMBL" id="BONZ01000027">
    <property type="protein sequence ID" value="GIH14814.1"/>
    <property type="molecule type" value="Genomic_DNA"/>
</dbReference>
<evidence type="ECO:0000256" key="1">
    <source>
        <dbReference type="SAM" id="MobiDB-lite"/>
    </source>
</evidence>
<feature type="region of interest" description="Disordered" evidence="1">
    <location>
        <begin position="1"/>
        <end position="32"/>
    </location>
</feature>
<keyword evidence="4" id="KW-1185">Reference proteome</keyword>
<feature type="transmembrane region" description="Helical" evidence="2">
    <location>
        <begin position="281"/>
        <end position="300"/>
    </location>
</feature>
<evidence type="ECO:0000256" key="2">
    <source>
        <dbReference type="SAM" id="Phobius"/>
    </source>
</evidence>
<feature type="transmembrane region" description="Helical" evidence="2">
    <location>
        <begin position="127"/>
        <end position="143"/>
    </location>
</feature>
<feature type="transmembrane region" description="Helical" evidence="2">
    <location>
        <begin position="150"/>
        <end position="171"/>
    </location>
</feature>
<keyword evidence="2" id="KW-0812">Transmembrane</keyword>
<feature type="transmembrane region" description="Helical" evidence="2">
    <location>
        <begin position="366"/>
        <end position="393"/>
    </location>
</feature>
<feature type="transmembrane region" description="Helical" evidence="2">
    <location>
        <begin position="36"/>
        <end position="57"/>
    </location>
</feature>
<keyword evidence="2" id="KW-0472">Membrane</keyword>
<proteinExistence type="predicted"/>
<dbReference type="Proteomes" id="UP000642748">
    <property type="component" value="Unassembled WGS sequence"/>
</dbReference>
<feature type="transmembrane region" description="Helical" evidence="2">
    <location>
        <begin position="63"/>
        <end position="79"/>
    </location>
</feature>
<dbReference type="RefSeq" id="WP_203918435.1">
    <property type="nucleotide sequence ID" value="NZ_BONZ01000027.1"/>
</dbReference>
<feature type="transmembrane region" description="Helical" evidence="2">
    <location>
        <begin position="240"/>
        <end position="269"/>
    </location>
</feature>
<gene>
    <name evidence="3" type="ORF">Raf01_29860</name>
</gene>
<feature type="transmembrane region" description="Helical" evidence="2">
    <location>
        <begin position="435"/>
        <end position="462"/>
    </location>
</feature>
<name>A0A8J3VQ63_9ACTN</name>
<comment type="caution">
    <text evidence="3">The sequence shown here is derived from an EMBL/GenBank/DDBJ whole genome shotgun (WGS) entry which is preliminary data.</text>
</comment>
<feature type="compositionally biased region" description="Polar residues" evidence="1">
    <location>
        <begin position="1"/>
        <end position="21"/>
    </location>
</feature>
<sequence>MTGQPPATRQTSATTGQTPATGHTPATGIRPPRPRLACAALTVAAIAAFGPYTPLAGIRAEQVVVYGLCAVALASLRWCQFRFTRAAALVFGLLTAETLVAVFGALVPVPELTGFGRASTLAGLDNLALPLAVLITLWTLLDMGADRKRLLAIVCRVVIWAMCLNAVLAYVSQAHDLTPMLSRFWDNTVVENTVTDTVAGRASQLGRYTGIFNQPAEAGEMYSIALLAAIYRYRSNLLRFAGASLLITVGGLLTVSKVFLLVGLPIAVWQVLRQSHGRGRRVVLLAAAVIAVAGLAQSGVGPQWIGGDFLAQLLRPGTNGDMLHLYTGGRLGDSSSLQTIVAAVLHDSPWFGFGAGGLAVPYDDAWVEALCVAGLCGAILYTMLLAVLALSWYRRRLPPDPGQSRLAQSQLTQSRVAQPQLAQSRLAQSRLGGGIVLLVIGASVGLPALTANRAATIAWLMIGLVLLAPPGDTDANTGTAPAGVGTMPRARRGTAATTGGPKADSAEAR</sequence>
<organism evidence="3 4">
    <name type="scientific">Rugosimonospora africana</name>
    <dbReference type="NCBI Taxonomy" id="556532"/>
    <lineage>
        <taxon>Bacteria</taxon>
        <taxon>Bacillati</taxon>
        <taxon>Actinomycetota</taxon>
        <taxon>Actinomycetes</taxon>
        <taxon>Micromonosporales</taxon>
        <taxon>Micromonosporaceae</taxon>
        <taxon>Rugosimonospora</taxon>
    </lineage>
</organism>
<protein>
    <submittedName>
        <fullName evidence="3">Uncharacterized protein</fullName>
    </submittedName>
</protein>
<feature type="region of interest" description="Disordered" evidence="1">
    <location>
        <begin position="477"/>
        <end position="509"/>
    </location>
</feature>
<keyword evidence="2" id="KW-1133">Transmembrane helix</keyword>
<reference evidence="3" key="1">
    <citation type="submission" date="2021-01" db="EMBL/GenBank/DDBJ databases">
        <title>Whole genome shotgun sequence of Rugosimonospora africana NBRC 104875.</title>
        <authorList>
            <person name="Komaki H."/>
            <person name="Tamura T."/>
        </authorList>
    </citation>
    <scope>NUCLEOTIDE SEQUENCE</scope>
    <source>
        <strain evidence="3">NBRC 104875</strain>
    </source>
</reference>
<evidence type="ECO:0000313" key="4">
    <source>
        <dbReference type="Proteomes" id="UP000642748"/>
    </source>
</evidence>
<evidence type="ECO:0000313" key="3">
    <source>
        <dbReference type="EMBL" id="GIH14814.1"/>
    </source>
</evidence>